<dbReference type="EMBL" id="JACHJQ010000003">
    <property type="protein sequence ID" value="MBB4906955.1"/>
    <property type="molecule type" value="Genomic_DNA"/>
</dbReference>
<keyword evidence="4" id="KW-0143">Chaperone</keyword>
<evidence type="ECO:0000313" key="5">
    <source>
        <dbReference type="EMBL" id="MBB4906955.1"/>
    </source>
</evidence>
<protein>
    <recommendedName>
        <fullName evidence="7">ESAT-6 protein secretion system EspG family protein</fullName>
    </recommendedName>
</protein>
<name>A0A7W7Q4L0_9PSEU</name>
<sequence length="250" mass="25969">MRDPGSGWIQLSVVELYLLWSAMGLGPTPEVLDVLHVGRTKARRAELAEESSRDLAARDLGTVAAPARDLAGMLRSLGNPSASLDMRVYGTGSPLFAFAAVGPSGAAIAARVGDEVRLGAVRPTALASSLLGSLTHLPAAADRPANVSAADYDAACAQGAAEGISGFTRVLHAAGVRAEEVSTLTQALTSRTGGGQLGATGRARAYSLVNWLDTPDGRYALRRNGSWITLTPADTARLTTMAEEMLTDVR</sequence>
<dbReference type="Pfam" id="PF14011">
    <property type="entry name" value="ESX-1_EspG"/>
    <property type="match status" value="1"/>
</dbReference>
<evidence type="ECO:0000313" key="6">
    <source>
        <dbReference type="Proteomes" id="UP000520767"/>
    </source>
</evidence>
<gene>
    <name evidence="5" type="ORF">FHR82_003175</name>
</gene>
<comment type="subcellular location">
    <subcellularLocation>
        <location evidence="1">Cytoplasm</location>
    </subcellularLocation>
</comment>
<dbReference type="RefSeq" id="WP_184811093.1">
    <property type="nucleotide sequence ID" value="NZ_JACHJQ010000003.1"/>
</dbReference>
<dbReference type="InterPro" id="IPR025734">
    <property type="entry name" value="EspG"/>
</dbReference>
<dbReference type="Proteomes" id="UP000520767">
    <property type="component" value="Unassembled WGS sequence"/>
</dbReference>
<evidence type="ECO:0000256" key="3">
    <source>
        <dbReference type="ARBA" id="ARBA00022490"/>
    </source>
</evidence>
<accession>A0A7W7Q4L0</accession>
<comment type="similarity">
    <text evidence="2">Belongs to the EspG family.</text>
</comment>
<keyword evidence="3" id="KW-0963">Cytoplasm</keyword>
<organism evidence="5 6">
    <name type="scientific">Actinophytocola algeriensis</name>
    <dbReference type="NCBI Taxonomy" id="1768010"/>
    <lineage>
        <taxon>Bacteria</taxon>
        <taxon>Bacillati</taxon>
        <taxon>Actinomycetota</taxon>
        <taxon>Actinomycetes</taxon>
        <taxon>Pseudonocardiales</taxon>
        <taxon>Pseudonocardiaceae</taxon>
    </lineage>
</organism>
<proteinExistence type="inferred from homology"/>
<reference evidence="5 6" key="1">
    <citation type="submission" date="2020-08" db="EMBL/GenBank/DDBJ databases">
        <title>Genomic Encyclopedia of Type Strains, Phase III (KMG-III): the genomes of soil and plant-associated and newly described type strains.</title>
        <authorList>
            <person name="Whitman W."/>
        </authorList>
    </citation>
    <scope>NUCLEOTIDE SEQUENCE [LARGE SCALE GENOMIC DNA]</scope>
    <source>
        <strain evidence="5 6">CECT 8960</strain>
    </source>
</reference>
<keyword evidence="6" id="KW-1185">Reference proteome</keyword>
<evidence type="ECO:0008006" key="7">
    <source>
        <dbReference type="Google" id="ProtNLM"/>
    </source>
</evidence>
<comment type="caution">
    <text evidence="5">The sequence shown here is derived from an EMBL/GenBank/DDBJ whole genome shotgun (WGS) entry which is preliminary data.</text>
</comment>
<evidence type="ECO:0000256" key="4">
    <source>
        <dbReference type="ARBA" id="ARBA00023186"/>
    </source>
</evidence>
<evidence type="ECO:0000256" key="1">
    <source>
        <dbReference type="ARBA" id="ARBA00004496"/>
    </source>
</evidence>
<dbReference type="AlphaFoldDB" id="A0A7W7Q4L0"/>
<evidence type="ECO:0000256" key="2">
    <source>
        <dbReference type="ARBA" id="ARBA00006411"/>
    </source>
</evidence>